<dbReference type="RefSeq" id="WP_188223333.1">
    <property type="nucleotide sequence ID" value="NZ_JACVXD010000003.1"/>
</dbReference>
<comment type="caution">
    <text evidence="1">The sequence shown here is derived from an EMBL/GenBank/DDBJ whole genome shotgun (WGS) entry which is preliminary data.</text>
</comment>
<organism evidence="1 2">
    <name type="scientific">Aestuariibaculum marinum</name>
    <dbReference type="NCBI Taxonomy" id="2683592"/>
    <lineage>
        <taxon>Bacteria</taxon>
        <taxon>Pseudomonadati</taxon>
        <taxon>Bacteroidota</taxon>
        <taxon>Flavobacteriia</taxon>
        <taxon>Flavobacteriales</taxon>
        <taxon>Flavobacteriaceae</taxon>
    </lineage>
</organism>
<gene>
    <name evidence="1" type="ORF">ICJ85_08330</name>
</gene>
<sequence length="128" mass="14511">MKNKIEAVKAFHTAFKIGHKETPTADLGSDKNTLRFNLMKEENEEYLEAANNNDLVEVADALGDMLYILCGTIIEHGMQYKIEEVFEEIQRSNMSKLGDNGEPIYREDGKVLKGPNYFKPNIASILDK</sequence>
<evidence type="ECO:0000313" key="1">
    <source>
        <dbReference type="EMBL" id="MBD0824028.1"/>
    </source>
</evidence>
<dbReference type="InterPro" id="IPR021130">
    <property type="entry name" value="PRib-ATP_PPHydrolase-like"/>
</dbReference>
<dbReference type="CDD" id="cd11530">
    <property type="entry name" value="NTP-PPase_DR2231_like"/>
    <property type="match status" value="1"/>
</dbReference>
<dbReference type="SUPFAM" id="SSF101386">
    <property type="entry name" value="all-alpha NTP pyrophosphatases"/>
    <property type="match status" value="1"/>
</dbReference>
<evidence type="ECO:0000313" key="2">
    <source>
        <dbReference type="Proteomes" id="UP000621516"/>
    </source>
</evidence>
<dbReference type="InterPro" id="IPR033653">
    <property type="entry name" value="NTP-PPase_DR2231-like"/>
</dbReference>
<name>A0A8J6Q5K6_9FLAO</name>
<dbReference type="Pfam" id="PF01503">
    <property type="entry name" value="PRA-PH"/>
    <property type="match status" value="1"/>
</dbReference>
<dbReference type="InterPro" id="IPR023292">
    <property type="entry name" value="NTP_PyroPHydrolase-like_dom_sf"/>
</dbReference>
<keyword evidence="2" id="KW-1185">Reference proteome</keyword>
<dbReference type="AlphaFoldDB" id="A0A8J6Q5K6"/>
<reference evidence="1 2" key="1">
    <citation type="journal article" date="2018" name="J. Microbiol.">
        <title>Aestuariibaculum marinum sp. nov., a marine bacterium isolated from seawater in South Korea.</title>
        <authorList>
            <person name="Choi J."/>
            <person name="Lee D."/>
            <person name="Jang J.H."/>
            <person name="Cha S."/>
            <person name="Seo T."/>
        </authorList>
    </citation>
    <scope>NUCLEOTIDE SEQUENCE [LARGE SCALE GENOMIC DNA]</scope>
    <source>
        <strain evidence="1 2">IP7</strain>
    </source>
</reference>
<accession>A0A8J6Q5K6</accession>
<proteinExistence type="predicted"/>
<protein>
    <submittedName>
        <fullName evidence="1">Nucleoside triphosphate pyrophosphohydrolase family protein</fullName>
    </submittedName>
</protein>
<dbReference type="EMBL" id="JACVXD010000003">
    <property type="protein sequence ID" value="MBD0824028.1"/>
    <property type="molecule type" value="Genomic_DNA"/>
</dbReference>
<dbReference type="Gene3D" id="1.10.3420.10">
    <property type="entry name" value="putative ntp pyrophosphohydrolase like domain"/>
    <property type="match status" value="1"/>
</dbReference>
<dbReference type="Proteomes" id="UP000621516">
    <property type="component" value="Unassembled WGS sequence"/>
</dbReference>